<evidence type="ECO:0000313" key="2">
    <source>
        <dbReference type="EMBL" id="KIJ09339.1"/>
    </source>
</evidence>
<dbReference type="GO" id="GO:0005524">
    <property type="term" value="F:ATP binding"/>
    <property type="evidence" value="ECO:0007669"/>
    <property type="project" value="InterPro"/>
</dbReference>
<evidence type="ECO:0000259" key="1">
    <source>
        <dbReference type="PROSITE" id="PS50011"/>
    </source>
</evidence>
<evidence type="ECO:0000313" key="3">
    <source>
        <dbReference type="Proteomes" id="UP000053647"/>
    </source>
</evidence>
<dbReference type="GO" id="GO:0004672">
    <property type="term" value="F:protein kinase activity"/>
    <property type="evidence" value="ECO:0007669"/>
    <property type="project" value="InterPro"/>
</dbReference>
<dbReference type="PROSITE" id="PS00109">
    <property type="entry name" value="PROTEIN_KINASE_TYR"/>
    <property type="match status" value="1"/>
</dbReference>
<reference evidence="2 3" key="1">
    <citation type="submission" date="2014-06" db="EMBL/GenBank/DDBJ databases">
        <authorList>
            <consortium name="DOE Joint Genome Institute"/>
            <person name="Kuo A."/>
            <person name="Kohler A."/>
            <person name="Nagy L.G."/>
            <person name="Floudas D."/>
            <person name="Copeland A."/>
            <person name="Barry K.W."/>
            <person name="Cichocki N."/>
            <person name="Veneault-Fourrey C."/>
            <person name="LaButti K."/>
            <person name="Lindquist E.A."/>
            <person name="Lipzen A."/>
            <person name="Lundell T."/>
            <person name="Morin E."/>
            <person name="Murat C."/>
            <person name="Sun H."/>
            <person name="Tunlid A."/>
            <person name="Henrissat B."/>
            <person name="Grigoriev I.V."/>
            <person name="Hibbett D.S."/>
            <person name="Martin F."/>
            <person name="Nordberg H.P."/>
            <person name="Cantor M.N."/>
            <person name="Hua S.X."/>
        </authorList>
    </citation>
    <scope>NUCLEOTIDE SEQUENCE [LARGE SCALE GENOMIC DNA]</scope>
    <source>
        <strain evidence="2 3">ATCC 200175</strain>
    </source>
</reference>
<feature type="non-terminal residue" evidence="2">
    <location>
        <position position="221"/>
    </location>
</feature>
<dbReference type="InterPro" id="IPR040976">
    <property type="entry name" value="Pkinase_fungal"/>
</dbReference>
<name>A0A0C9SPZ9_PAXIN</name>
<dbReference type="AlphaFoldDB" id="A0A0C9SPZ9"/>
<keyword evidence="3" id="KW-1185">Reference proteome</keyword>
<accession>A0A0C9SPZ9</accession>
<dbReference type="PANTHER" id="PTHR38248">
    <property type="entry name" value="FUNK1 6"/>
    <property type="match status" value="1"/>
</dbReference>
<dbReference type="Gene3D" id="1.10.510.10">
    <property type="entry name" value="Transferase(Phosphotransferase) domain 1"/>
    <property type="match status" value="1"/>
</dbReference>
<feature type="domain" description="Protein kinase" evidence="1">
    <location>
        <begin position="1"/>
        <end position="221"/>
    </location>
</feature>
<dbReference type="InterPro" id="IPR000719">
    <property type="entry name" value="Prot_kinase_dom"/>
</dbReference>
<dbReference type="EMBL" id="KN819474">
    <property type="protein sequence ID" value="KIJ09339.1"/>
    <property type="molecule type" value="Genomic_DNA"/>
</dbReference>
<dbReference type="PANTHER" id="PTHR38248:SF2">
    <property type="entry name" value="FUNK1 11"/>
    <property type="match status" value="1"/>
</dbReference>
<protein>
    <recommendedName>
        <fullName evidence="1">Protein kinase domain-containing protein</fullName>
    </recommendedName>
</protein>
<gene>
    <name evidence="2" type="ORF">PAXINDRAFT_17573</name>
</gene>
<reference evidence="3" key="2">
    <citation type="submission" date="2015-01" db="EMBL/GenBank/DDBJ databases">
        <title>Evolutionary Origins and Diversification of the Mycorrhizal Mutualists.</title>
        <authorList>
            <consortium name="DOE Joint Genome Institute"/>
            <consortium name="Mycorrhizal Genomics Consortium"/>
            <person name="Kohler A."/>
            <person name="Kuo A."/>
            <person name="Nagy L.G."/>
            <person name="Floudas D."/>
            <person name="Copeland A."/>
            <person name="Barry K.W."/>
            <person name="Cichocki N."/>
            <person name="Veneault-Fourrey C."/>
            <person name="LaButti K."/>
            <person name="Lindquist E.A."/>
            <person name="Lipzen A."/>
            <person name="Lundell T."/>
            <person name="Morin E."/>
            <person name="Murat C."/>
            <person name="Riley R."/>
            <person name="Ohm R."/>
            <person name="Sun H."/>
            <person name="Tunlid A."/>
            <person name="Henrissat B."/>
            <person name="Grigoriev I.V."/>
            <person name="Hibbett D.S."/>
            <person name="Martin F."/>
        </authorList>
    </citation>
    <scope>NUCLEOTIDE SEQUENCE [LARGE SCALE GENOMIC DNA]</scope>
    <source>
        <strain evidence="3">ATCC 200175</strain>
    </source>
</reference>
<proteinExistence type="predicted"/>
<dbReference type="OrthoDB" id="2691917at2759"/>
<dbReference type="SUPFAM" id="SSF56112">
    <property type="entry name" value="Protein kinase-like (PK-like)"/>
    <property type="match status" value="1"/>
</dbReference>
<dbReference type="InterPro" id="IPR008266">
    <property type="entry name" value="Tyr_kinase_AS"/>
</dbReference>
<dbReference type="InterPro" id="IPR011009">
    <property type="entry name" value="Kinase-like_dom_sf"/>
</dbReference>
<dbReference type="PROSITE" id="PS50011">
    <property type="entry name" value="PROTEIN_KINASE_DOM"/>
    <property type="match status" value="1"/>
</dbReference>
<dbReference type="Proteomes" id="UP000053647">
    <property type="component" value="Unassembled WGS sequence"/>
</dbReference>
<dbReference type="Pfam" id="PF17667">
    <property type="entry name" value="Pkinase_fungal"/>
    <property type="match status" value="1"/>
</dbReference>
<sequence>MSYPSIPIEEDRTLEAIRAFTDTQIERLPIEDRILQVHKTELRRPVSYFWSAHDFVLGLRDAIIGHAYLVDIGILHRDVSENNIVLGCHPEDTRGCIMDLDMAIPYVLQSSSQASPDVDALLNKAMDRLKPNEVPMTSQTPGPFKADRTGTTAYMSIEVLLGRGHTHFDDMESFFYVLLLFFLSYDGPMSKGKLLQAHDRGFTLQFGRPAHIHTWSPAFLK</sequence>
<organism evidence="2 3">
    <name type="scientific">Paxillus involutus ATCC 200175</name>
    <dbReference type="NCBI Taxonomy" id="664439"/>
    <lineage>
        <taxon>Eukaryota</taxon>
        <taxon>Fungi</taxon>
        <taxon>Dikarya</taxon>
        <taxon>Basidiomycota</taxon>
        <taxon>Agaricomycotina</taxon>
        <taxon>Agaricomycetes</taxon>
        <taxon>Agaricomycetidae</taxon>
        <taxon>Boletales</taxon>
        <taxon>Paxilineae</taxon>
        <taxon>Paxillaceae</taxon>
        <taxon>Paxillus</taxon>
    </lineage>
</organism>
<dbReference type="HOGENOM" id="CLU_1253274_0_0_1"/>